<feature type="repeat" description="Cell wall-binding" evidence="3">
    <location>
        <begin position="286"/>
        <end position="305"/>
    </location>
</feature>
<accession>A0A3A4MQR0</accession>
<gene>
    <name evidence="6" type="ORF">C5O69_06055</name>
</gene>
<evidence type="ECO:0000256" key="2">
    <source>
        <dbReference type="ARBA" id="ARBA00022737"/>
    </source>
</evidence>
<evidence type="ECO:0000313" key="7">
    <source>
        <dbReference type="Proteomes" id="UP000265600"/>
    </source>
</evidence>
<dbReference type="Pfam" id="PF19127">
    <property type="entry name" value="Choline_bind_3"/>
    <property type="match status" value="1"/>
</dbReference>
<name>A0A3A4MQR0_9STRE</name>
<dbReference type="Proteomes" id="UP000265600">
    <property type="component" value="Unassembled WGS sequence"/>
</dbReference>
<sequence length="425" mass="46801">GDITVATVSETVTKAATPIIVKVPAKDSVETKVIPIETEYEADPTLDKGEKKDDPTRPGEAGTETITTTYKIEGGKAVEDKKTSEVTTAMVKKVVKVGTKPTETTEPTTSTEVRYEKDPEHTRGSQPTTIPSEDGLKTVTTSYKVDSKTGDITVADVSETVTKAAIPIIVKVPAKDSVETKVIPIETEYLDDPTLDKGQEIEEAGEIGEITLTTMYTVDEHDGTIEETTSRQITKEMVKRRIRRGTREPEKVVVPKKSSIPSYPVSVTSNQGTDAAVEPAKPVAPTTGWKQENGMWYFYNTDGSMATGWVQVNGSWYYLNSNGSMATGWVQVNGSWYYLNSNGSMATGWEQVDGSWYYLNDNGSMETGWLQNNGSWYYLNSNGSMKANQWFQVGSKWYYVNASGELAINTSIDGYRVNDNGEWVR</sequence>
<feature type="domain" description="G5" evidence="5">
    <location>
        <begin position="20"/>
        <end position="101"/>
    </location>
</feature>
<feature type="region of interest" description="Disordered" evidence="4">
    <location>
        <begin position="263"/>
        <end position="285"/>
    </location>
</feature>
<dbReference type="SUPFAM" id="SSF69360">
    <property type="entry name" value="Cell wall binding repeat"/>
    <property type="match status" value="1"/>
</dbReference>
<feature type="repeat" description="Cell wall-binding" evidence="3">
    <location>
        <begin position="366"/>
        <end position="385"/>
    </location>
</feature>
<feature type="compositionally biased region" description="Polar residues" evidence="4">
    <location>
        <begin position="263"/>
        <end position="273"/>
    </location>
</feature>
<dbReference type="Gene3D" id="2.20.230.10">
    <property type="entry name" value="Resuscitation-promoting factor rpfb"/>
    <property type="match status" value="2"/>
</dbReference>
<evidence type="ECO:0000256" key="4">
    <source>
        <dbReference type="SAM" id="MobiDB-lite"/>
    </source>
</evidence>
<proteinExistence type="predicted"/>
<dbReference type="Pfam" id="PF07501">
    <property type="entry name" value="G5"/>
    <property type="match status" value="2"/>
</dbReference>
<feature type="repeat" description="Cell wall-binding" evidence="3">
    <location>
        <begin position="346"/>
        <end position="365"/>
    </location>
</feature>
<feature type="domain" description="G5" evidence="5">
    <location>
        <begin position="94"/>
        <end position="176"/>
    </location>
</feature>
<feature type="non-terminal residue" evidence="6">
    <location>
        <position position="1"/>
    </location>
</feature>
<dbReference type="PROSITE" id="PS51109">
    <property type="entry name" value="G5"/>
    <property type="match status" value="3"/>
</dbReference>
<dbReference type="InterPro" id="IPR011098">
    <property type="entry name" value="G5_dom"/>
</dbReference>
<feature type="compositionally biased region" description="Basic and acidic residues" evidence="4">
    <location>
        <begin position="45"/>
        <end position="57"/>
    </location>
</feature>
<reference evidence="7" key="1">
    <citation type="submission" date="2018-02" db="EMBL/GenBank/DDBJ databases">
        <authorList>
            <person name="Handem S."/>
        </authorList>
    </citation>
    <scope>NUCLEOTIDE SEQUENCE [LARGE SCALE GENOMIC DNA]</scope>
    <source>
        <strain evidence="7">Spain3473</strain>
    </source>
</reference>
<feature type="compositionally biased region" description="Low complexity" evidence="4">
    <location>
        <begin position="99"/>
        <end position="112"/>
    </location>
</feature>
<dbReference type="SMART" id="SM01208">
    <property type="entry name" value="G5"/>
    <property type="match status" value="3"/>
</dbReference>
<feature type="domain" description="G5" evidence="5">
    <location>
        <begin position="169"/>
        <end position="248"/>
    </location>
</feature>
<keyword evidence="2" id="KW-0677">Repeat</keyword>
<evidence type="ECO:0000256" key="1">
    <source>
        <dbReference type="ARBA" id="ARBA00022729"/>
    </source>
</evidence>
<keyword evidence="1" id="KW-0732">Signal</keyword>
<dbReference type="EMBL" id="PTTJ01000081">
    <property type="protein sequence ID" value="RJP12378.1"/>
    <property type="molecule type" value="Genomic_DNA"/>
</dbReference>
<evidence type="ECO:0000313" key="6">
    <source>
        <dbReference type="EMBL" id="RJP12378.1"/>
    </source>
</evidence>
<feature type="compositionally biased region" description="Basic and acidic residues" evidence="4">
    <location>
        <begin position="113"/>
        <end position="123"/>
    </location>
</feature>
<dbReference type="Pfam" id="PF01473">
    <property type="entry name" value="Choline_bind_1"/>
    <property type="match status" value="1"/>
</dbReference>
<dbReference type="Gene3D" id="2.10.270.10">
    <property type="entry name" value="Cholin Binding"/>
    <property type="match status" value="2"/>
</dbReference>
<organism evidence="6 7">
    <name type="scientific">Streptococcus pseudopneumoniae</name>
    <dbReference type="NCBI Taxonomy" id="257758"/>
    <lineage>
        <taxon>Bacteria</taxon>
        <taxon>Bacillati</taxon>
        <taxon>Bacillota</taxon>
        <taxon>Bacilli</taxon>
        <taxon>Lactobacillales</taxon>
        <taxon>Streptococcaceae</taxon>
        <taxon>Streptococcus</taxon>
    </lineage>
</organism>
<dbReference type="RefSeq" id="WP_119946907.1">
    <property type="nucleotide sequence ID" value="NZ_PTTJ01000081.1"/>
</dbReference>
<feature type="region of interest" description="Disordered" evidence="4">
    <location>
        <begin position="36"/>
        <end position="65"/>
    </location>
</feature>
<protein>
    <recommendedName>
        <fullName evidence="5">G5 domain-containing protein</fullName>
    </recommendedName>
</protein>
<dbReference type="PROSITE" id="PS51170">
    <property type="entry name" value="CW"/>
    <property type="match status" value="5"/>
</dbReference>
<evidence type="ECO:0000259" key="5">
    <source>
        <dbReference type="PROSITE" id="PS51109"/>
    </source>
</evidence>
<feature type="repeat" description="Cell wall-binding" evidence="3">
    <location>
        <begin position="326"/>
        <end position="345"/>
    </location>
</feature>
<feature type="repeat" description="Cell wall-binding" evidence="3">
    <location>
        <begin position="306"/>
        <end position="325"/>
    </location>
</feature>
<dbReference type="InterPro" id="IPR018337">
    <property type="entry name" value="Cell_wall/Cho-bd_repeat"/>
</dbReference>
<feature type="region of interest" description="Disordered" evidence="4">
    <location>
        <begin position="99"/>
        <end position="135"/>
    </location>
</feature>
<comment type="caution">
    <text evidence="6">The sequence shown here is derived from an EMBL/GenBank/DDBJ whole genome shotgun (WGS) entry which is preliminary data.</text>
</comment>
<dbReference type="Pfam" id="PF19085">
    <property type="entry name" value="Choline_bind_2"/>
    <property type="match status" value="1"/>
</dbReference>
<evidence type="ECO:0000256" key="3">
    <source>
        <dbReference type="PROSITE-ProRule" id="PRU00591"/>
    </source>
</evidence>
<dbReference type="AlphaFoldDB" id="A0A3A4MQR0"/>